<protein>
    <submittedName>
        <fullName evidence="2">Uncharacterized protein</fullName>
    </submittedName>
</protein>
<sequence>MQDSSEDAIDSEDQKVTKKQKLSEEPFIGKELLDDENWLVGAGGEAEDIGGEKKTKPNVVTNTVGLAAEKSDKQVDLQQDGEAGAVCQATSSQSIADGDVMLHFLASRCRLKGKQS</sequence>
<name>A0AAE0DQ63_9LECA</name>
<evidence type="ECO:0000256" key="1">
    <source>
        <dbReference type="SAM" id="MobiDB-lite"/>
    </source>
</evidence>
<comment type="caution">
    <text evidence="2">The sequence shown here is derived from an EMBL/GenBank/DDBJ whole genome shotgun (WGS) entry which is preliminary data.</text>
</comment>
<dbReference type="Proteomes" id="UP001276659">
    <property type="component" value="Unassembled WGS sequence"/>
</dbReference>
<evidence type="ECO:0000313" key="2">
    <source>
        <dbReference type="EMBL" id="KAK3178705.1"/>
    </source>
</evidence>
<keyword evidence="3" id="KW-1185">Reference proteome</keyword>
<feature type="compositionally biased region" description="Basic and acidic residues" evidence="1">
    <location>
        <begin position="12"/>
        <end position="27"/>
    </location>
</feature>
<evidence type="ECO:0000313" key="3">
    <source>
        <dbReference type="Proteomes" id="UP001276659"/>
    </source>
</evidence>
<dbReference type="AlphaFoldDB" id="A0AAE0DQ63"/>
<organism evidence="2 3">
    <name type="scientific">Lepraria neglecta</name>
    <dbReference type="NCBI Taxonomy" id="209136"/>
    <lineage>
        <taxon>Eukaryota</taxon>
        <taxon>Fungi</taxon>
        <taxon>Dikarya</taxon>
        <taxon>Ascomycota</taxon>
        <taxon>Pezizomycotina</taxon>
        <taxon>Lecanoromycetes</taxon>
        <taxon>OSLEUM clade</taxon>
        <taxon>Lecanoromycetidae</taxon>
        <taxon>Lecanorales</taxon>
        <taxon>Lecanorineae</taxon>
        <taxon>Stereocaulaceae</taxon>
        <taxon>Lepraria</taxon>
    </lineage>
</organism>
<feature type="region of interest" description="Disordered" evidence="1">
    <location>
        <begin position="1"/>
        <end position="27"/>
    </location>
</feature>
<feature type="compositionally biased region" description="Acidic residues" evidence="1">
    <location>
        <begin position="1"/>
        <end position="11"/>
    </location>
</feature>
<gene>
    <name evidence="2" type="ORF">OEA41_000842</name>
</gene>
<proteinExistence type="predicted"/>
<dbReference type="EMBL" id="JASNWA010000003">
    <property type="protein sequence ID" value="KAK3178705.1"/>
    <property type="molecule type" value="Genomic_DNA"/>
</dbReference>
<reference evidence="2" key="1">
    <citation type="submission" date="2022-11" db="EMBL/GenBank/DDBJ databases">
        <title>Chromosomal genome sequence assembly and mating type (MAT) locus characterization of the leprose asexual lichenized fungus Lepraria neglecta (Nyl.) Erichsen.</title>
        <authorList>
            <person name="Allen J.L."/>
            <person name="Pfeffer B."/>
        </authorList>
    </citation>
    <scope>NUCLEOTIDE SEQUENCE</scope>
    <source>
        <strain evidence="2">Allen 5258</strain>
    </source>
</reference>
<accession>A0AAE0DQ63</accession>